<reference evidence="1" key="1">
    <citation type="submission" date="2015-12" db="EMBL/GenBank/DDBJ databases">
        <title>Gene expression during late stages of embryo sac development: a critical building block for successful pollen-pistil interactions.</title>
        <authorList>
            <person name="Liu Y."/>
            <person name="Joly V."/>
            <person name="Sabar M."/>
            <person name="Matton D.P."/>
        </authorList>
    </citation>
    <scope>NUCLEOTIDE SEQUENCE</scope>
</reference>
<dbReference type="EMBL" id="GEDG01000214">
    <property type="protein sequence ID" value="JAP38167.1"/>
    <property type="molecule type" value="Transcribed_RNA"/>
</dbReference>
<sequence length="210" mass="23430">MEGEWMEVEEHVAAAAQEFFQQQFTGNYRTEETPIMRYVQKSVTDDDNCSLNAHPTKDEIKKAVFSLNGDSASGPDGFTGHFYQVCWDIVGDDVVKVVDAFFSGATLPKSNTHTNLILLPKKDDIQSFSDLRPISLSNFINKVISKVMNDRIGVLLPSLISQNQSGFVKGKSITENVLLAQEIIYDIGKRGKPANMVIKLYMAKAYDIVE</sequence>
<dbReference type="PANTHER" id="PTHR46890">
    <property type="entry name" value="NON-LTR RETROLELEMENT REVERSE TRANSCRIPTASE-LIKE PROTEIN-RELATED"/>
    <property type="match status" value="1"/>
</dbReference>
<proteinExistence type="predicted"/>
<organism evidence="1">
    <name type="scientific">Solanum chacoense</name>
    <name type="common">Chaco potato</name>
    <dbReference type="NCBI Taxonomy" id="4108"/>
    <lineage>
        <taxon>Eukaryota</taxon>
        <taxon>Viridiplantae</taxon>
        <taxon>Streptophyta</taxon>
        <taxon>Embryophyta</taxon>
        <taxon>Tracheophyta</taxon>
        <taxon>Spermatophyta</taxon>
        <taxon>Magnoliopsida</taxon>
        <taxon>eudicotyledons</taxon>
        <taxon>Gunneridae</taxon>
        <taxon>Pentapetalae</taxon>
        <taxon>asterids</taxon>
        <taxon>lamiids</taxon>
        <taxon>Solanales</taxon>
        <taxon>Solanaceae</taxon>
        <taxon>Solanoideae</taxon>
        <taxon>Solaneae</taxon>
        <taxon>Solanum</taxon>
    </lineage>
</organism>
<accession>A0A0V0IZZ6</accession>
<dbReference type="PANTHER" id="PTHR46890:SF48">
    <property type="entry name" value="RNA-DIRECTED DNA POLYMERASE"/>
    <property type="match status" value="1"/>
</dbReference>
<evidence type="ECO:0000313" key="1">
    <source>
        <dbReference type="EMBL" id="JAP38167.1"/>
    </source>
</evidence>
<name>A0A0V0IZZ6_SOLCH</name>
<protein>
    <submittedName>
        <fullName evidence="1">Putative ovule protein</fullName>
    </submittedName>
</protein>
<dbReference type="AlphaFoldDB" id="A0A0V0IZZ6"/>
<dbReference type="InterPro" id="IPR052343">
    <property type="entry name" value="Retrotransposon-Effector_Assoc"/>
</dbReference>